<name>A0ABN8S9H2_9CNID</name>
<feature type="domain" description="P2X purinoreceptor 7 intracellular" evidence="2">
    <location>
        <begin position="42"/>
        <end position="176"/>
    </location>
</feature>
<keyword evidence="4" id="KW-1185">Reference proteome</keyword>
<proteinExistence type="predicted"/>
<feature type="compositionally biased region" description="Acidic residues" evidence="1">
    <location>
        <begin position="27"/>
        <end position="47"/>
    </location>
</feature>
<feature type="region of interest" description="Disordered" evidence="1">
    <location>
        <begin position="27"/>
        <end position="60"/>
    </location>
</feature>
<sequence>MVRQLCVRALSRGVRSMEYVDSLLIMEDDDDDDDDSGENNFEQESEETTPTGSGGSQPPLGEPAPEWCKCRHCQPMAQEIENKCCGLRKCITTSRRFEKVCLDPEVLELCIRNRADIRNDREDTSTSSFRKAAYRQFILEKYGRLGKGNRKVAPACVVTQVRRQCPSPTGIYMGFRLE</sequence>
<dbReference type="PANTHER" id="PTHR36981:SF3">
    <property type="entry name" value="UBIQUITIN-LIKE PROTEASE FAMILY PROFILE DOMAIN-CONTAINING PROTEIN"/>
    <property type="match status" value="1"/>
</dbReference>
<dbReference type="EMBL" id="CALNXI010002332">
    <property type="protein sequence ID" value="CAH3186408.1"/>
    <property type="molecule type" value="Genomic_DNA"/>
</dbReference>
<comment type="caution">
    <text evidence="3">The sequence shown here is derived from an EMBL/GenBank/DDBJ whole genome shotgun (WGS) entry which is preliminary data.</text>
</comment>
<evidence type="ECO:0000256" key="1">
    <source>
        <dbReference type="SAM" id="MobiDB-lite"/>
    </source>
</evidence>
<evidence type="ECO:0000313" key="4">
    <source>
        <dbReference type="Proteomes" id="UP001159427"/>
    </source>
</evidence>
<reference evidence="3 4" key="1">
    <citation type="submission" date="2022-05" db="EMBL/GenBank/DDBJ databases">
        <authorList>
            <consortium name="Genoscope - CEA"/>
            <person name="William W."/>
        </authorList>
    </citation>
    <scope>NUCLEOTIDE SEQUENCE [LARGE SCALE GENOMIC DNA]</scope>
</reference>
<protein>
    <recommendedName>
        <fullName evidence="2">P2X purinoreceptor 7 intracellular domain-containing protein</fullName>
    </recommendedName>
</protein>
<gene>
    <name evidence="3" type="ORF">PEVE_00016862</name>
</gene>
<dbReference type="Pfam" id="PF20478">
    <property type="entry name" value="P2RX7_C"/>
    <property type="match status" value="1"/>
</dbReference>
<dbReference type="PANTHER" id="PTHR36981">
    <property type="entry name" value="ZGC:195170"/>
    <property type="match status" value="1"/>
</dbReference>
<dbReference type="InterPro" id="IPR046815">
    <property type="entry name" value="P2RX7_C"/>
</dbReference>
<organism evidence="3 4">
    <name type="scientific">Porites evermanni</name>
    <dbReference type="NCBI Taxonomy" id="104178"/>
    <lineage>
        <taxon>Eukaryota</taxon>
        <taxon>Metazoa</taxon>
        <taxon>Cnidaria</taxon>
        <taxon>Anthozoa</taxon>
        <taxon>Hexacorallia</taxon>
        <taxon>Scleractinia</taxon>
        <taxon>Fungiina</taxon>
        <taxon>Poritidae</taxon>
        <taxon>Porites</taxon>
    </lineage>
</organism>
<accession>A0ABN8S9H2</accession>
<dbReference type="Proteomes" id="UP001159427">
    <property type="component" value="Unassembled WGS sequence"/>
</dbReference>
<evidence type="ECO:0000313" key="3">
    <source>
        <dbReference type="EMBL" id="CAH3186408.1"/>
    </source>
</evidence>
<evidence type="ECO:0000259" key="2">
    <source>
        <dbReference type="Pfam" id="PF20478"/>
    </source>
</evidence>